<protein>
    <recommendedName>
        <fullName evidence="3">F-box domain-containing protein</fullName>
    </recommendedName>
</protein>
<evidence type="ECO:0008006" key="3">
    <source>
        <dbReference type="Google" id="ProtNLM"/>
    </source>
</evidence>
<name>A0A5M3N370_CONPW</name>
<dbReference type="EMBL" id="JH711574">
    <property type="protein sequence ID" value="EIW85766.1"/>
    <property type="molecule type" value="Genomic_DNA"/>
</dbReference>
<organism evidence="1 2">
    <name type="scientific">Coniophora puteana (strain RWD-64-598)</name>
    <name type="common">Brown rot fungus</name>
    <dbReference type="NCBI Taxonomy" id="741705"/>
    <lineage>
        <taxon>Eukaryota</taxon>
        <taxon>Fungi</taxon>
        <taxon>Dikarya</taxon>
        <taxon>Basidiomycota</taxon>
        <taxon>Agaricomycotina</taxon>
        <taxon>Agaricomycetes</taxon>
        <taxon>Agaricomycetidae</taxon>
        <taxon>Boletales</taxon>
        <taxon>Coniophorineae</taxon>
        <taxon>Coniophoraceae</taxon>
        <taxon>Coniophora</taxon>
    </lineage>
</organism>
<dbReference type="Proteomes" id="UP000053558">
    <property type="component" value="Unassembled WGS sequence"/>
</dbReference>
<accession>A0A5M3N370</accession>
<sequence length="444" mass="49925">MGDSMSPTHSKMGNPSFRTPSILSLAPETMLEIFDFLLPDAKASLKRANSDPSTVFPFSPARVCRCWLNILSLKPSYWSSIVVPLHLPMIPPTLSTYVDVLARQNNIDECLIYSDAASPLPSSTECARIDAVLRALAPHFHKCRTISIRTQYRSSTLLASRHLNGLDTERLIYFSLVSSEADSTEEAHFTSFSCPKLHRLSMDGKTLLSFARSDGQKGPEKGRPYIHVTPYRPPSGPSHLTPSALIAALIKLVELSHFLEWLHVDNVAFDEAPEHYGMPPLDVCDVKFTDLDGLFLREFFRRFEGGEGRSVHTTRCTFDYPVEIREADSLCLERIDDGAAIMCALMHWDGLSLSMKNCRGFTDAALNMVTAEDWFLDLYDLEIKNCPVSVRAVRSFVEARNINTLQEVKVSGETPLGDEDRRWFEDNFQGSFSWTTERDVKSTL</sequence>
<reference evidence="2" key="1">
    <citation type="journal article" date="2012" name="Science">
        <title>The Paleozoic origin of enzymatic lignin decomposition reconstructed from 31 fungal genomes.</title>
        <authorList>
            <person name="Floudas D."/>
            <person name="Binder M."/>
            <person name="Riley R."/>
            <person name="Barry K."/>
            <person name="Blanchette R.A."/>
            <person name="Henrissat B."/>
            <person name="Martinez A.T."/>
            <person name="Otillar R."/>
            <person name="Spatafora J.W."/>
            <person name="Yadav J.S."/>
            <person name="Aerts A."/>
            <person name="Benoit I."/>
            <person name="Boyd A."/>
            <person name="Carlson A."/>
            <person name="Copeland A."/>
            <person name="Coutinho P.M."/>
            <person name="de Vries R.P."/>
            <person name="Ferreira P."/>
            <person name="Findley K."/>
            <person name="Foster B."/>
            <person name="Gaskell J."/>
            <person name="Glotzer D."/>
            <person name="Gorecki P."/>
            <person name="Heitman J."/>
            <person name="Hesse C."/>
            <person name="Hori C."/>
            <person name="Igarashi K."/>
            <person name="Jurgens J.A."/>
            <person name="Kallen N."/>
            <person name="Kersten P."/>
            <person name="Kohler A."/>
            <person name="Kuees U."/>
            <person name="Kumar T.K.A."/>
            <person name="Kuo A."/>
            <person name="LaButti K."/>
            <person name="Larrondo L.F."/>
            <person name="Lindquist E."/>
            <person name="Ling A."/>
            <person name="Lombard V."/>
            <person name="Lucas S."/>
            <person name="Lundell T."/>
            <person name="Martin R."/>
            <person name="McLaughlin D.J."/>
            <person name="Morgenstern I."/>
            <person name="Morin E."/>
            <person name="Murat C."/>
            <person name="Nagy L.G."/>
            <person name="Nolan M."/>
            <person name="Ohm R.A."/>
            <person name="Patyshakuliyeva A."/>
            <person name="Rokas A."/>
            <person name="Ruiz-Duenas F.J."/>
            <person name="Sabat G."/>
            <person name="Salamov A."/>
            <person name="Samejima M."/>
            <person name="Schmutz J."/>
            <person name="Slot J.C."/>
            <person name="St John F."/>
            <person name="Stenlid J."/>
            <person name="Sun H."/>
            <person name="Sun S."/>
            <person name="Syed K."/>
            <person name="Tsang A."/>
            <person name="Wiebenga A."/>
            <person name="Young D."/>
            <person name="Pisabarro A."/>
            <person name="Eastwood D.C."/>
            <person name="Martin F."/>
            <person name="Cullen D."/>
            <person name="Grigoriev I.V."/>
            <person name="Hibbett D.S."/>
        </authorList>
    </citation>
    <scope>NUCLEOTIDE SEQUENCE [LARGE SCALE GENOMIC DNA]</scope>
    <source>
        <strain evidence="2">RWD-64-598 SS2</strain>
    </source>
</reference>
<gene>
    <name evidence="1" type="ORF">CONPUDRAFT_162878</name>
</gene>
<evidence type="ECO:0000313" key="1">
    <source>
        <dbReference type="EMBL" id="EIW85766.1"/>
    </source>
</evidence>
<comment type="caution">
    <text evidence="1">The sequence shown here is derived from an EMBL/GenBank/DDBJ whole genome shotgun (WGS) entry which is preliminary data.</text>
</comment>
<dbReference type="OrthoDB" id="3001771at2759"/>
<dbReference type="RefSeq" id="XP_007765149.1">
    <property type="nucleotide sequence ID" value="XM_007766959.1"/>
</dbReference>
<dbReference type="KEGG" id="cput:CONPUDRAFT_162878"/>
<dbReference type="GeneID" id="19204804"/>
<proteinExistence type="predicted"/>
<keyword evidence="2" id="KW-1185">Reference proteome</keyword>
<evidence type="ECO:0000313" key="2">
    <source>
        <dbReference type="Proteomes" id="UP000053558"/>
    </source>
</evidence>
<dbReference type="AlphaFoldDB" id="A0A5M3N370"/>